<evidence type="ECO:0000313" key="9">
    <source>
        <dbReference type="Proteomes" id="UP000886752"/>
    </source>
</evidence>
<dbReference type="Proteomes" id="UP000886752">
    <property type="component" value="Unassembled WGS sequence"/>
</dbReference>
<dbReference type="GO" id="GO:0005886">
    <property type="term" value="C:plasma membrane"/>
    <property type="evidence" value="ECO:0007669"/>
    <property type="project" value="UniProtKB-SubCell"/>
</dbReference>
<comment type="caution">
    <text evidence="8">The sequence shown here is derived from an EMBL/GenBank/DDBJ whole genome shotgun (WGS) entry which is preliminary data.</text>
</comment>
<feature type="transmembrane region" description="Helical" evidence="6">
    <location>
        <begin position="370"/>
        <end position="388"/>
    </location>
</feature>
<evidence type="ECO:0000256" key="5">
    <source>
        <dbReference type="ARBA" id="ARBA00023136"/>
    </source>
</evidence>
<dbReference type="EMBL" id="DXHV01000019">
    <property type="protein sequence ID" value="HIV99892.1"/>
    <property type="molecule type" value="Genomic_DNA"/>
</dbReference>
<reference evidence="8" key="1">
    <citation type="journal article" date="2021" name="PeerJ">
        <title>Extensive microbial diversity within the chicken gut microbiome revealed by metagenomics and culture.</title>
        <authorList>
            <person name="Gilroy R."/>
            <person name="Ravi A."/>
            <person name="Getino M."/>
            <person name="Pursley I."/>
            <person name="Horton D.L."/>
            <person name="Alikhan N.F."/>
            <person name="Baker D."/>
            <person name="Gharbi K."/>
            <person name="Hall N."/>
            <person name="Watson M."/>
            <person name="Adriaenssens E.M."/>
            <person name="Foster-Nyarko E."/>
            <person name="Jarju S."/>
            <person name="Secka A."/>
            <person name="Antonio M."/>
            <person name="Oren A."/>
            <person name="Chaudhuri R.R."/>
            <person name="La Ragione R."/>
            <person name="Hildebrand F."/>
            <person name="Pallen M.J."/>
        </authorList>
    </citation>
    <scope>NUCLEOTIDE SEQUENCE</scope>
    <source>
        <strain evidence="8">ChiHecec2B26-446</strain>
    </source>
</reference>
<accession>A0A9D1PWL5</accession>
<dbReference type="PANTHER" id="PTHR43478">
    <property type="entry name" value="NA+/H+ ANTIPORTER-RELATED"/>
    <property type="match status" value="1"/>
</dbReference>
<feature type="transmembrane region" description="Helical" evidence="6">
    <location>
        <begin position="28"/>
        <end position="48"/>
    </location>
</feature>
<name>A0A9D1PWL5_9BACT</name>
<feature type="transmembrane region" description="Helical" evidence="6">
    <location>
        <begin position="5"/>
        <end position="22"/>
    </location>
</feature>
<evidence type="ECO:0000256" key="3">
    <source>
        <dbReference type="ARBA" id="ARBA00022692"/>
    </source>
</evidence>
<protein>
    <submittedName>
        <fullName evidence="8">Na+/H+ antiporter NhaC family protein</fullName>
    </submittedName>
</protein>
<evidence type="ECO:0000256" key="2">
    <source>
        <dbReference type="ARBA" id="ARBA00022475"/>
    </source>
</evidence>
<feature type="transmembrane region" description="Helical" evidence="6">
    <location>
        <begin position="296"/>
        <end position="313"/>
    </location>
</feature>
<keyword evidence="2" id="KW-1003">Cell membrane</keyword>
<dbReference type="PANTHER" id="PTHR43478:SF1">
    <property type="entry name" value="NA+_H+ ANTIPORTER NHAC-LIKE C-TERMINAL DOMAIN-CONTAINING PROTEIN"/>
    <property type="match status" value="1"/>
</dbReference>
<dbReference type="Pfam" id="PF03553">
    <property type="entry name" value="Na_H_antiporter"/>
    <property type="match status" value="1"/>
</dbReference>
<feature type="domain" description="Na+/H+ antiporter NhaC-like C-terminal" evidence="7">
    <location>
        <begin position="185"/>
        <end position="478"/>
    </location>
</feature>
<organism evidence="8 9">
    <name type="scientific">Candidatus Desulfovibrio intestinipullorum</name>
    <dbReference type="NCBI Taxonomy" id="2838536"/>
    <lineage>
        <taxon>Bacteria</taxon>
        <taxon>Pseudomonadati</taxon>
        <taxon>Thermodesulfobacteriota</taxon>
        <taxon>Desulfovibrionia</taxon>
        <taxon>Desulfovibrionales</taxon>
        <taxon>Desulfovibrionaceae</taxon>
        <taxon>Desulfovibrio</taxon>
    </lineage>
</organism>
<feature type="transmembrane region" description="Helical" evidence="6">
    <location>
        <begin position="148"/>
        <end position="177"/>
    </location>
</feature>
<keyword evidence="4 6" id="KW-1133">Transmembrane helix</keyword>
<evidence type="ECO:0000313" key="8">
    <source>
        <dbReference type="EMBL" id="HIV99892.1"/>
    </source>
</evidence>
<comment type="subcellular location">
    <subcellularLocation>
        <location evidence="1">Cell membrane</location>
        <topology evidence="1">Multi-pass membrane protein</topology>
    </subcellularLocation>
</comment>
<evidence type="ECO:0000256" key="1">
    <source>
        <dbReference type="ARBA" id="ARBA00004651"/>
    </source>
</evidence>
<dbReference type="InterPro" id="IPR018461">
    <property type="entry name" value="Na/H_Antiport_NhaC-like_C"/>
</dbReference>
<feature type="transmembrane region" description="Helical" evidence="6">
    <location>
        <begin position="333"/>
        <end position="350"/>
    </location>
</feature>
<dbReference type="AlphaFoldDB" id="A0A9D1PWL5"/>
<gene>
    <name evidence="8" type="ORF">H9894_01685</name>
</gene>
<proteinExistence type="predicted"/>
<evidence type="ECO:0000259" key="7">
    <source>
        <dbReference type="Pfam" id="PF03553"/>
    </source>
</evidence>
<sequence>MEAYYAGWLSILPPVIAIVLALTTKEVFFSLMLGVLSGTCIYAVGTGAENIVMGTVETAFEIMAKKVDFNILVFCSLLGSLVYVVYLAGGSKAYGRWAARKITSKRSALLSTSGLGMTIFIDDYFSCLTVGTVMSPVTDSLKISRAKLAYIIDATAAPICIIAPISSWAAAVGSSLATTGAFTSDFSAFVSTIPYNFYALLSLVMVFAVACFNLDFGPMARAEARAAKGELGDVGTQQENRVEASDKGTIAEMVIPIVALVIFAVLSFLYNGGYWGDDPKYHSFTAALGNCTAAKGLVWASFGALSVAFLQFVPRGLLSMKTFLDGCIEGMKAMLPANVILVLAWTISGVCRDLLSTPAFVQHVVTDGGFAASFLPAVIFLVAAFLSFSTGTAWGTFGILIPIVVPVAQALDPSIITVALSATLAGSVFGDHSSPISDTTILSSAGARCSHIEHVATQLPYATLVAICCFVGYCVAGFTHGSFLPSFLSAFACLIVAMIVLHRISVRRQAREAEAQAS</sequence>
<keyword evidence="3 6" id="KW-0812">Transmembrane</keyword>
<feature type="transmembrane region" description="Helical" evidence="6">
    <location>
        <begin position="197"/>
        <end position="216"/>
    </location>
</feature>
<feature type="transmembrane region" description="Helical" evidence="6">
    <location>
        <begin position="69"/>
        <end position="88"/>
    </location>
</feature>
<keyword evidence="5 6" id="KW-0472">Membrane</keyword>
<feature type="transmembrane region" description="Helical" evidence="6">
    <location>
        <begin position="484"/>
        <end position="501"/>
    </location>
</feature>
<evidence type="ECO:0000256" key="4">
    <source>
        <dbReference type="ARBA" id="ARBA00022989"/>
    </source>
</evidence>
<feature type="transmembrane region" description="Helical" evidence="6">
    <location>
        <begin position="254"/>
        <end position="276"/>
    </location>
</feature>
<reference evidence="8" key="2">
    <citation type="submission" date="2021-04" db="EMBL/GenBank/DDBJ databases">
        <authorList>
            <person name="Gilroy R."/>
        </authorList>
    </citation>
    <scope>NUCLEOTIDE SEQUENCE</scope>
    <source>
        <strain evidence="8">ChiHecec2B26-446</strain>
    </source>
</reference>
<evidence type="ECO:0000256" key="6">
    <source>
        <dbReference type="SAM" id="Phobius"/>
    </source>
</evidence>
<feature type="transmembrane region" description="Helical" evidence="6">
    <location>
        <begin position="459"/>
        <end position="478"/>
    </location>
</feature>